<keyword evidence="1" id="KW-0175">Coiled coil</keyword>
<feature type="compositionally biased region" description="Basic and acidic residues" evidence="2">
    <location>
        <begin position="1090"/>
        <end position="1104"/>
    </location>
</feature>
<feature type="compositionally biased region" description="Basic and acidic residues" evidence="2">
    <location>
        <begin position="1033"/>
        <end position="1082"/>
    </location>
</feature>
<feature type="region of interest" description="Disordered" evidence="2">
    <location>
        <begin position="903"/>
        <end position="925"/>
    </location>
</feature>
<protein>
    <submittedName>
        <fullName evidence="4">Myosin heavy chain, skeletal muscle</fullName>
    </submittedName>
</protein>
<proteinExistence type="predicted"/>
<feature type="compositionally biased region" description="Basic and acidic residues" evidence="2">
    <location>
        <begin position="140"/>
        <end position="154"/>
    </location>
</feature>
<evidence type="ECO:0000313" key="4">
    <source>
        <dbReference type="RefSeq" id="XP_021812548.1"/>
    </source>
</evidence>
<feature type="compositionally biased region" description="Acidic residues" evidence="2">
    <location>
        <begin position="839"/>
        <end position="851"/>
    </location>
</feature>
<dbReference type="RefSeq" id="XP_021812548.1">
    <property type="nucleotide sequence ID" value="XM_021956856.1"/>
</dbReference>
<gene>
    <name evidence="4" type="primary">LOC110755623</name>
</gene>
<evidence type="ECO:0000256" key="2">
    <source>
        <dbReference type="SAM" id="MobiDB-lite"/>
    </source>
</evidence>
<feature type="compositionally biased region" description="Basic and acidic residues" evidence="2">
    <location>
        <begin position="1"/>
        <end position="11"/>
    </location>
</feature>
<feature type="region of interest" description="Disordered" evidence="2">
    <location>
        <begin position="1"/>
        <end position="214"/>
    </location>
</feature>
<name>A0A6P5SFE6_PRUAV</name>
<reference evidence="4" key="1">
    <citation type="submission" date="2025-08" db="UniProtKB">
        <authorList>
            <consortium name="RefSeq"/>
        </authorList>
    </citation>
    <scope>IDENTIFICATION</scope>
</reference>
<accession>A0A6P5SFE6</accession>
<feature type="compositionally biased region" description="Basic and acidic residues" evidence="2">
    <location>
        <begin position="782"/>
        <end position="805"/>
    </location>
</feature>
<feature type="compositionally biased region" description="Basic and acidic residues" evidence="2">
    <location>
        <begin position="652"/>
        <end position="681"/>
    </location>
</feature>
<feature type="region of interest" description="Disordered" evidence="2">
    <location>
        <begin position="826"/>
        <end position="851"/>
    </location>
</feature>
<keyword evidence="3" id="KW-1185">Reference proteome</keyword>
<feature type="region of interest" description="Disordered" evidence="2">
    <location>
        <begin position="652"/>
        <end position="723"/>
    </location>
</feature>
<dbReference type="AlphaFoldDB" id="A0A6P5SFE6"/>
<feature type="region of interest" description="Disordered" evidence="2">
    <location>
        <begin position="379"/>
        <end position="428"/>
    </location>
</feature>
<feature type="compositionally biased region" description="Basic and acidic residues" evidence="2">
    <location>
        <begin position="20"/>
        <end position="82"/>
    </location>
</feature>
<dbReference type="KEGG" id="pavi:110755623"/>
<sequence>MPEETKAESSRENAQVITCTKEERAIQNIKESKQEDTNAINDTKEKDTGSEEVLERNSREQETGEHALQEIHPQEFNDKETTEDNSTEYQACIEPADLSTKIVQGNLEEQANRELSSSPVGDSTIKESSEEEENYVSNLNEEKKEAHEECKEPIEVTNMTEEETNSETFEDKRKPNEDLYTPISEEETHAEESNCFQSEVSEKDGSTVINSDSVSGIVRHQTVLKEAEAENKEQVENTDTALDEKGLATILTDGTTLDIEGIDEQSDENSKSKEFLENQIPTVAVVDEGEEKVGLGNINLDDAPVKTVEQSFQVQSLEEAEPTLRVEDENNNMIAEEVKPQLLDQVFDEPKNIEGDFNEGQIIESNAAVFSPELIQEETVKNSQDNDQETEKLKEEGSSIENIKELNANDLQLESIPEDGSEKFKDDKQEAVKFKGEILQELHAAGVGEGTTCETSKIAERSEEILYTSPVKYEGGPPGEGNSPTSAKASNEEDKDEETFSVKVAEDDDSNNDAVTVTEISEKVTSNEEEDSAESLEKHELGEEVQVKTSDLAYENKVYNLEVKASFAKSTAEETRLQNEGHKEVSDLASEKLDVDATEEEIREGSEIVLKSDSQSIDVVSKDDIIACQALHEGISKEQLQIPSSTLLPEEKELKANQHEHETTTQDKNIEEEHTYEREVPADENTGDLFAARSVEEAHLQKEEPRELKASELSLEKLDAGESEEEIKESFEMVSKYDCLSIDAVSKDEIIADQTLLEGITDMQLQIPSHSLLPKEEELKTYEHEHGTTTQDKSIEEEHAKKIEMPADENGGDLFAARSVEETILHKEEPKELEVSEWAPEELNADETEEEIKETFETVSKADSESTDIVSKDEIIAYQIVHEGISKEQLQIPSSILPHEEKEIKASEDEHGTTSEEICPQKEEAKDVKVSEIALKTLDADETAEETKETCETANKFASQSFDVVTEDEVVDEQTLCKVILKETPSTALLTGEMKHATIMLESPKETTQVAKHLTEDKELQTEENLCDTTVEANEKIKTELSNDEIKEGKELPKDSEADSVREESHQEKKAIAEEYQVEKTNESSVIRTNENRGKLPEEKDTTASKEVQTEEEEEEHENAEEVRTYEEMGESEHKNAEPGYDSPVIVEASRDADAKISHKKSHNILSGIKHSISKVKKAITGKSSHSKTQSEK</sequence>
<feature type="region of interest" description="Disordered" evidence="2">
    <location>
        <begin position="782"/>
        <end position="814"/>
    </location>
</feature>
<evidence type="ECO:0000313" key="3">
    <source>
        <dbReference type="Proteomes" id="UP000515124"/>
    </source>
</evidence>
<feature type="compositionally biased region" description="Polar residues" evidence="2">
    <location>
        <begin position="101"/>
        <end position="121"/>
    </location>
</feature>
<feature type="region of interest" description="Disordered" evidence="2">
    <location>
        <begin position="468"/>
        <end position="544"/>
    </location>
</feature>
<feature type="region of interest" description="Disordered" evidence="2">
    <location>
        <begin position="570"/>
        <end position="599"/>
    </location>
</feature>
<dbReference type="Proteomes" id="UP000515124">
    <property type="component" value="Unplaced"/>
</dbReference>
<dbReference type="GeneID" id="110755623"/>
<feature type="compositionally biased region" description="Basic and acidic residues" evidence="2">
    <location>
        <begin position="535"/>
        <end position="544"/>
    </location>
</feature>
<feature type="region of interest" description="Disordered" evidence="2">
    <location>
        <begin position="1031"/>
        <end position="1143"/>
    </location>
</feature>
<feature type="compositionally biased region" description="Basic and acidic residues" evidence="2">
    <location>
        <begin position="571"/>
        <end position="595"/>
    </location>
</feature>
<evidence type="ECO:0000256" key="1">
    <source>
        <dbReference type="SAM" id="Coils"/>
    </source>
</evidence>
<feature type="coiled-coil region" evidence="1">
    <location>
        <begin position="217"/>
        <end position="244"/>
    </location>
</feature>
<feature type="compositionally biased region" description="Acidic residues" evidence="2">
    <location>
        <begin position="1110"/>
        <end position="1119"/>
    </location>
</feature>
<organism evidence="3 4">
    <name type="scientific">Prunus avium</name>
    <name type="common">Cherry</name>
    <name type="synonym">Cerasus avium</name>
    <dbReference type="NCBI Taxonomy" id="42229"/>
    <lineage>
        <taxon>Eukaryota</taxon>
        <taxon>Viridiplantae</taxon>
        <taxon>Streptophyta</taxon>
        <taxon>Embryophyta</taxon>
        <taxon>Tracheophyta</taxon>
        <taxon>Spermatophyta</taxon>
        <taxon>Magnoliopsida</taxon>
        <taxon>eudicotyledons</taxon>
        <taxon>Gunneridae</taxon>
        <taxon>Pentapetalae</taxon>
        <taxon>rosids</taxon>
        <taxon>fabids</taxon>
        <taxon>Rosales</taxon>
        <taxon>Rosaceae</taxon>
        <taxon>Amygdaloideae</taxon>
        <taxon>Amygdaleae</taxon>
        <taxon>Prunus</taxon>
    </lineage>
</organism>
<feature type="compositionally biased region" description="Basic and acidic residues" evidence="2">
    <location>
        <begin position="694"/>
        <end position="720"/>
    </location>
</feature>
<feature type="compositionally biased region" description="Basic and acidic residues" evidence="2">
    <location>
        <begin position="1120"/>
        <end position="1137"/>
    </location>
</feature>